<name>A0A0W0WNM5_9GAMM</name>
<dbReference type="RefSeq" id="WP_058500672.1">
    <property type="nucleotide sequence ID" value="NZ_CAAAJA010000004.1"/>
</dbReference>
<evidence type="ECO:0000313" key="5">
    <source>
        <dbReference type="Proteomes" id="UP000295517"/>
    </source>
</evidence>
<keyword evidence="4" id="KW-1185">Reference proteome</keyword>
<proteinExistence type="predicted"/>
<gene>
    <name evidence="3" type="ORF">E3983_04275</name>
    <name evidence="2" type="ORF">Lisr_0285</name>
</gene>
<dbReference type="OrthoDB" id="5643663at2"/>
<keyword evidence="1" id="KW-0732">Signal</keyword>
<reference evidence="3 5" key="2">
    <citation type="submission" date="2019-03" db="EMBL/GenBank/DDBJ databases">
        <title>Diverse conjugative elements silence natural transformation in Legionella species.</title>
        <authorList>
            <person name="Durieux I."/>
            <person name="Ginevra C."/>
            <person name="Attaiech L."/>
            <person name="Picq K."/>
            <person name="Juan P.A."/>
            <person name="Jarraud S."/>
            <person name="Charpentier X."/>
        </authorList>
    </citation>
    <scope>NUCLEOTIDE SEQUENCE [LARGE SCALE GENOMIC DNA]</scope>
    <source>
        <strain evidence="3 5">HL-0427-4011</strain>
    </source>
</reference>
<evidence type="ECO:0008006" key="6">
    <source>
        <dbReference type="Google" id="ProtNLM"/>
    </source>
</evidence>
<reference evidence="2 4" key="1">
    <citation type="submission" date="2015-11" db="EMBL/GenBank/DDBJ databases">
        <title>Genomic analysis of 38 Legionella species identifies large and diverse effector repertoires.</title>
        <authorList>
            <person name="Burstein D."/>
            <person name="Amaro F."/>
            <person name="Zusman T."/>
            <person name="Lifshitz Z."/>
            <person name="Cohen O."/>
            <person name="Gilbert J.A."/>
            <person name="Pupko T."/>
            <person name="Shuman H.A."/>
            <person name="Segal G."/>
        </authorList>
    </citation>
    <scope>NUCLEOTIDE SEQUENCE [LARGE SCALE GENOMIC DNA]</scope>
    <source>
        <strain evidence="2 4">Bercovier 4</strain>
    </source>
</reference>
<dbReference type="EMBL" id="CP038254">
    <property type="protein sequence ID" value="QBR83643.1"/>
    <property type="molecule type" value="Genomic_DNA"/>
</dbReference>
<dbReference type="Proteomes" id="UP000295517">
    <property type="component" value="Chromosome"/>
</dbReference>
<sequence length="74" mass="8134">MKKLFFVSLASLFLTACASKYATNGEHLYLQSRNGVKLDVPPPLTSANLSYFYVLPQQSEDPRVSIASPALNTI</sequence>
<dbReference type="PROSITE" id="PS51257">
    <property type="entry name" value="PROKAR_LIPOPROTEIN"/>
    <property type="match status" value="1"/>
</dbReference>
<dbReference type="STRING" id="454.Lisr_0285"/>
<evidence type="ECO:0000256" key="1">
    <source>
        <dbReference type="SAM" id="SignalP"/>
    </source>
</evidence>
<feature type="chain" id="PRO_5042680688" description="Lipoprotein" evidence="1">
    <location>
        <begin position="23"/>
        <end position="74"/>
    </location>
</feature>
<protein>
    <recommendedName>
        <fullName evidence="6">Lipoprotein</fullName>
    </recommendedName>
</protein>
<evidence type="ECO:0000313" key="2">
    <source>
        <dbReference type="EMBL" id="KTD33917.1"/>
    </source>
</evidence>
<accession>A0A0W0WNM5</accession>
<dbReference type="PATRIC" id="fig|454.4.peg.300"/>
<evidence type="ECO:0000313" key="3">
    <source>
        <dbReference type="EMBL" id="QBR83643.1"/>
    </source>
</evidence>
<evidence type="ECO:0000313" key="4">
    <source>
        <dbReference type="Proteomes" id="UP000054761"/>
    </source>
</evidence>
<dbReference type="Proteomes" id="UP000054761">
    <property type="component" value="Unassembled WGS sequence"/>
</dbReference>
<dbReference type="EMBL" id="LNYH01000006">
    <property type="protein sequence ID" value="KTD33917.1"/>
    <property type="molecule type" value="Genomic_DNA"/>
</dbReference>
<dbReference type="AlphaFoldDB" id="A0A0W0WNM5"/>
<organism evidence="2 4">
    <name type="scientific">Legionella israelensis</name>
    <dbReference type="NCBI Taxonomy" id="454"/>
    <lineage>
        <taxon>Bacteria</taxon>
        <taxon>Pseudomonadati</taxon>
        <taxon>Pseudomonadota</taxon>
        <taxon>Gammaproteobacteria</taxon>
        <taxon>Legionellales</taxon>
        <taxon>Legionellaceae</taxon>
        <taxon>Legionella</taxon>
    </lineage>
</organism>
<feature type="signal peptide" evidence="1">
    <location>
        <begin position="1"/>
        <end position="22"/>
    </location>
</feature>